<evidence type="ECO:0000256" key="1">
    <source>
        <dbReference type="SAM" id="MobiDB-lite"/>
    </source>
</evidence>
<dbReference type="EMBL" id="OUUZ01000016">
    <property type="protein sequence ID" value="SPQ26321.1"/>
    <property type="molecule type" value="Genomic_DNA"/>
</dbReference>
<dbReference type="Proteomes" id="UP000289323">
    <property type="component" value="Unassembled WGS sequence"/>
</dbReference>
<name>A0A3S4F6W3_9PEZI</name>
<evidence type="ECO:0000313" key="3">
    <source>
        <dbReference type="Proteomes" id="UP000289323"/>
    </source>
</evidence>
<proteinExistence type="predicted"/>
<gene>
    <name evidence="2" type="ORF">TT172_LOCUS8740</name>
</gene>
<organism evidence="2 3">
    <name type="scientific">Thermothielavioides terrestris</name>
    <dbReference type="NCBI Taxonomy" id="2587410"/>
    <lineage>
        <taxon>Eukaryota</taxon>
        <taxon>Fungi</taxon>
        <taxon>Dikarya</taxon>
        <taxon>Ascomycota</taxon>
        <taxon>Pezizomycotina</taxon>
        <taxon>Sordariomycetes</taxon>
        <taxon>Sordariomycetidae</taxon>
        <taxon>Sordariales</taxon>
        <taxon>Chaetomiaceae</taxon>
        <taxon>Thermothielavioides</taxon>
    </lineage>
</organism>
<protein>
    <submittedName>
        <fullName evidence="2">430b2069-9f6a-41e4-a5ee-128a6c64e658</fullName>
    </submittedName>
</protein>
<sequence length="127" mass="14509">MAVYRFPPATRDGIRRSFSVRVDRNIATLDWRLGEGRLKSSWRRKPPEPQASEPLFTATPPLLPVEPWLDNTKRLPTLQYDDCRMTFPSVGMLAQHYRYRHCAPASAPAAEAVGKLDPEQDEIDKNC</sequence>
<dbReference type="AlphaFoldDB" id="A0A3S4F6W3"/>
<feature type="compositionally biased region" description="Basic and acidic residues" evidence="1">
    <location>
        <begin position="114"/>
        <end position="127"/>
    </location>
</feature>
<evidence type="ECO:0000313" key="2">
    <source>
        <dbReference type="EMBL" id="SPQ26321.1"/>
    </source>
</evidence>
<accession>A0A3S4F6W3</accession>
<reference evidence="2 3" key="1">
    <citation type="submission" date="2018-04" db="EMBL/GenBank/DDBJ databases">
        <authorList>
            <person name="Huttner S."/>
            <person name="Dainat J."/>
        </authorList>
    </citation>
    <scope>NUCLEOTIDE SEQUENCE [LARGE SCALE GENOMIC DNA]</scope>
</reference>
<feature type="region of interest" description="Disordered" evidence="1">
    <location>
        <begin position="108"/>
        <end position="127"/>
    </location>
</feature>
<feature type="region of interest" description="Disordered" evidence="1">
    <location>
        <begin position="40"/>
        <end position="59"/>
    </location>
</feature>